<dbReference type="PANTHER" id="PTHR45947:SF3">
    <property type="entry name" value="SULFOQUINOVOSYL TRANSFERASE SQD2"/>
    <property type="match status" value="1"/>
</dbReference>
<feature type="domain" description="Glycosyl transferase family 1" evidence="1">
    <location>
        <begin position="186"/>
        <end position="338"/>
    </location>
</feature>
<name>A0A8J7TSR1_9PROT</name>
<dbReference type="Pfam" id="PF00534">
    <property type="entry name" value="Glycos_transf_1"/>
    <property type="match status" value="1"/>
</dbReference>
<reference evidence="3" key="1">
    <citation type="submission" date="2021-02" db="EMBL/GenBank/DDBJ databases">
        <title>Thiocyanate and organic carbon inputs drive convergent selection for specific autotrophic Afipia and Thiobacillus strains within complex microbiomes.</title>
        <authorList>
            <person name="Huddy R.J."/>
            <person name="Sachdeva R."/>
            <person name="Kadzinga F."/>
            <person name="Kantor R.S."/>
            <person name="Harrison S.T.L."/>
            <person name="Banfield J.F."/>
        </authorList>
    </citation>
    <scope>NUCLEOTIDE SEQUENCE</scope>
    <source>
        <strain evidence="3">SCN18_10_11_15_R4_P_38_20</strain>
    </source>
</reference>
<dbReference type="PANTHER" id="PTHR45947">
    <property type="entry name" value="SULFOQUINOVOSYL TRANSFERASE SQD2"/>
    <property type="match status" value="1"/>
</dbReference>
<gene>
    <name evidence="3" type="ORF">J0H12_01645</name>
</gene>
<dbReference type="Gene3D" id="3.40.50.2000">
    <property type="entry name" value="Glycogen Phosphorylase B"/>
    <property type="match status" value="2"/>
</dbReference>
<dbReference type="InterPro" id="IPR050194">
    <property type="entry name" value="Glycosyltransferase_grp1"/>
</dbReference>
<dbReference type="Pfam" id="PF13439">
    <property type="entry name" value="Glyco_transf_4"/>
    <property type="match status" value="1"/>
</dbReference>
<protein>
    <submittedName>
        <fullName evidence="3">Glycosyltransferase</fullName>
    </submittedName>
</protein>
<comment type="caution">
    <text evidence="3">The sequence shown here is derived from an EMBL/GenBank/DDBJ whole genome shotgun (WGS) entry which is preliminary data.</text>
</comment>
<dbReference type="SUPFAM" id="SSF53756">
    <property type="entry name" value="UDP-Glycosyltransferase/glycogen phosphorylase"/>
    <property type="match status" value="1"/>
</dbReference>
<proteinExistence type="predicted"/>
<dbReference type="InterPro" id="IPR001296">
    <property type="entry name" value="Glyco_trans_1"/>
</dbReference>
<dbReference type="GO" id="GO:0016757">
    <property type="term" value="F:glycosyltransferase activity"/>
    <property type="evidence" value="ECO:0007669"/>
    <property type="project" value="InterPro"/>
</dbReference>
<evidence type="ECO:0000313" key="4">
    <source>
        <dbReference type="Proteomes" id="UP000664414"/>
    </source>
</evidence>
<evidence type="ECO:0000259" key="1">
    <source>
        <dbReference type="Pfam" id="PF00534"/>
    </source>
</evidence>
<evidence type="ECO:0000259" key="2">
    <source>
        <dbReference type="Pfam" id="PF13439"/>
    </source>
</evidence>
<dbReference type="Proteomes" id="UP000664414">
    <property type="component" value="Unassembled WGS sequence"/>
</dbReference>
<dbReference type="AlphaFoldDB" id="A0A8J7TSR1"/>
<evidence type="ECO:0000313" key="3">
    <source>
        <dbReference type="EMBL" id="MBN9412616.1"/>
    </source>
</evidence>
<sequence length="363" mass="41646">MMLKVRHASQSQISYLCLEPVREGHASYTHVIEIVEGLKKLGWNIKLFSPYYDNKDLPPLPKRILKMLIAQWQLISSGYSPRLIYIRCHPFSFMTAVWAKIKGIKVIQEVNGPYEDLYIAWPWTSYFRPFFRMLYRKQFEWAEHVIVVTQGLKSFVEGEANHKRVSVIGNGVNLSLFNPQAKTEYKLPPQFVIFFGTFSPWHGISLLLRAVEDPEWPKDIKLVFAGDGTERLLIEEKSKTNPRIVYLGRIPYKEVGGIVAQSIASLVPIQNIENRASKGLSPLKLSETIACGIPVIVSDQPEQSDFVYKNKVGWIVKEQTPDAWAKAVKIAVSQERTKFTKSLIKSISWDEKVKILERLLLKL</sequence>
<feature type="domain" description="Glycosyltransferase subfamily 4-like N-terminal" evidence="2">
    <location>
        <begin position="29"/>
        <end position="175"/>
    </location>
</feature>
<accession>A0A8J7TSR1</accession>
<organism evidence="3 4">
    <name type="scientific">Candidatus Paracaedimonas acanthamoebae</name>
    <dbReference type="NCBI Taxonomy" id="244581"/>
    <lineage>
        <taxon>Bacteria</taxon>
        <taxon>Pseudomonadati</taxon>
        <taxon>Pseudomonadota</taxon>
        <taxon>Alphaproteobacteria</taxon>
        <taxon>Holosporales</taxon>
        <taxon>Caedimonadaceae</taxon>
        <taxon>Candidatus Paracaedimonas</taxon>
    </lineage>
</organism>
<dbReference type="InterPro" id="IPR028098">
    <property type="entry name" value="Glyco_trans_4-like_N"/>
</dbReference>
<dbReference type="EMBL" id="JAFKGL010000011">
    <property type="protein sequence ID" value="MBN9412616.1"/>
    <property type="molecule type" value="Genomic_DNA"/>
</dbReference>